<organism evidence="3 4">
    <name type="scientific">Rhizophagus irregularis</name>
    <dbReference type="NCBI Taxonomy" id="588596"/>
    <lineage>
        <taxon>Eukaryota</taxon>
        <taxon>Fungi</taxon>
        <taxon>Fungi incertae sedis</taxon>
        <taxon>Mucoromycota</taxon>
        <taxon>Glomeromycotina</taxon>
        <taxon>Glomeromycetes</taxon>
        <taxon>Glomerales</taxon>
        <taxon>Glomeraceae</taxon>
        <taxon>Rhizophagus</taxon>
    </lineage>
</organism>
<evidence type="ECO:0000313" key="4">
    <source>
        <dbReference type="Proteomes" id="UP000232722"/>
    </source>
</evidence>
<sequence>HEKGSGLGTQLASTRDWEEFLKEYNCITSNKKVLVIIITMKKKLTNKRIHFSDEDDEETGKKKKKSTSDDRNKRNKEKTSLNQIPKEKNINEEDAEIAKNVMELHSKWYCNEHERSCYVDLTRHIILTTNHLSTWARSIVS</sequence>
<dbReference type="EMBL" id="LLXJ01004643">
    <property type="protein sequence ID" value="PKB95579.1"/>
    <property type="molecule type" value="Genomic_DNA"/>
</dbReference>
<feature type="region of interest" description="Disordered" evidence="1">
    <location>
        <begin position="49"/>
        <end position="91"/>
    </location>
</feature>
<reference evidence="3 4" key="2">
    <citation type="submission" date="2017-09" db="EMBL/GenBank/DDBJ databases">
        <title>Extensive intraspecific genome diversity in a model arbuscular mycorrhizal fungus.</title>
        <authorList>
            <person name="Chen E.C."/>
            <person name="Morin E."/>
            <person name="Beaudet D."/>
            <person name="Noel J."/>
            <person name="Ndikumana S."/>
            <person name="Charron P."/>
            <person name="St-Onge C."/>
            <person name="Giorgi J."/>
            <person name="Grigoriev I.V."/>
            <person name="Roux C."/>
            <person name="Martin F.M."/>
            <person name="Corradi N."/>
        </authorList>
    </citation>
    <scope>NUCLEOTIDE SEQUENCE [LARGE SCALE GENOMIC DNA]</scope>
    <source>
        <strain evidence="3 4">A5</strain>
    </source>
</reference>
<feature type="non-terminal residue" evidence="3">
    <location>
        <position position="1"/>
    </location>
</feature>
<evidence type="ECO:0000256" key="1">
    <source>
        <dbReference type="SAM" id="MobiDB-lite"/>
    </source>
</evidence>
<proteinExistence type="predicted"/>
<dbReference type="VEuPathDB" id="FungiDB:RhiirA1_484612"/>
<reference evidence="3 4" key="1">
    <citation type="submission" date="2016-04" db="EMBL/GenBank/DDBJ databases">
        <title>Genome analyses suggest a sexual origin of heterokaryosis in a supposedly ancient asexual fungus.</title>
        <authorList>
            <person name="Ropars J."/>
            <person name="Sedzielewska K."/>
            <person name="Noel J."/>
            <person name="Charron P."/>
            <person name="Farinelli L."/>
            <person name="Marton T."/>
            <person name="Kruger M."/>
            <person name="Pelin A."/>
            <person name="Brachmann A."/>
            <person name="Corradi N."/>
        </authorList>
    </citation>
    <scope>NUCLEOTIDE SEQUENCE [LARGE SCALE GENOMIC DNA]</scope>
    <source>
        <strain evidence="3 4">A5</strain>
    </source>
</reference>
<comment type="caution">
    <text evidence="3">The sequence shown here is derived from an EMBL/GenBank/DDBJ whole genome shotgun (WGS) entry which is preliminary data.</text>
</comment>
<protein>
    <submittedName>
        <fullName evidence="3">Uncharacterized protein</fullName>
    </submittedName>
</protein>
<evidence type="ECO:0000313" key="3">
    <source>
        <dbReference type="EMBL" id="PKB96671.1"/>
    </source>
</evidence>
<dbReference type="AlphaFoldDB" id="A0A2N0NQ22"/>
<gene>
    <name evidence="3" type="ORF">RhiirA5_385185</name>
    <name evidence="2" type="ORF">RhiirA5_385911</name>
</gene>
<dbReference type="EMBL" id="LLXJ01003731">
    <property type="protein sequence ID" value="PKB96671.1"/>
    <property type="molecule type" value="Genomic_DNA"/>
</dbReference>
<accession>A0A2N0NQ22</accession>
<evidence type="ECO:0000313" key="2">
    <source>
        <dbReference type="EMBL" id="PKB95579.1"/>
    </source>
</evidence>
<dbReference type="Proteomes" id="UP000232722">
    <property type="component" value="Unassembled WGS sequence"/>
</dbReference>
<name>A0A2N0NQ22_9GLOM</name>